<proteinExistence type="predicted"/>
<protein>
    <recommendedName>
        <fullName evidence="3">Large polyvalent protein associated domain-containing protein</fullName>
    </recommendedName>
</protein>
<gene>
    <name evidence="2" type="ORF">LCGC14_1225680</name>
</gene>
<reference evidence="2" key="1">
    <citation type="journal article" date="2015" name="Nature">
        <title>Complex archaea that bridge the gap between prokaryotes and eukaryotes.</title>
        <authorList>
            <person name="Spang A."/>
            <person name="Saw J.H."/>
            <person name="Jorgensen S.L."/>
            <person name="Zaremba-Niedzwiedzka K."/>
            <person name="Martijn J."/>
            <person name="Lind A.E."/>
            <person name="van Eijk R."/>
            <person name="Schleper C."/>
            <person name="Guy L."/>
            <person name="Ettema T.J."/>
        </authorList>
    </citation>
    <scope>NUCLEOTIDE SEQUENCE</scope>
</reference>
<keyword evidence="1" id="KW-0812">Transmembrane</keyword>
<name>A0A0F9NSA9_9ZZZZ</name>
<accession>A0A0F9NSA9</accession>
<evidence type="ECO:0008006" key="3">
    <source>
        <dbReference type="Google" id="ProtNLM"/>
    </source>
</evidence>
<feature type="non-terminal residue" evidence="2">
    <location>
        <position position="1"/>
    </location>
</feature>
<keyword evidence="1" id="KW-1133">Transmembrane helix</keyword>
<evidence type="ECO:0000313" key="2">
    <source>
        <dbReference type="EMBL" id="KKM91730.1"/>
    </source>
</evidence>
<dbReference type="AlphaFoldDB" id="A0A0F9NSA9"/>
<comment type="caution">
    <text evidence="2">The sequence shown here is derived from an EMBL/GenBank/DDBJ whole genome shotgun (WGS) entry which is preliminary data.</text>
</comment>
<keyword evidence="1" id="KW-0472">Membrane</keyword>
<evidence type="ECO:0000256" key="1">
    <source>
        <dbReference type="SAM" id="Phobius"/>
    </source>
</evidence>
<dbReference type="EMBL" id="LAZR01006494">
    <property type="protein sequence ID" value="KKM91730.1"/>
    <property type="molecule type" value="Genomic_DNA"/>
</dbReference>
<feature type="transmembrane region" description="Helical" evidence="1">
    <location>
        <begin position="571"/>
        <end position="592"/>
    </location>
</feature>
<sequence>AIRRRKLIKEQITEPSSGSKTAAGAVAKKFKLIHDNLESVTDAVGGARPGTYDLWKDSKRALTEFVYDVLDRGVDIQATHNRKAGQIFQQIRKDNNISTKQIISWLAPSSITAKTKELLGINIKPEIHMFRMEDARGKAVDFEFTANELMSIFMHSRNSHNLAVLLNDGADRLIKGKITKGEITKQKQKIRGFTIEIIDNMIALLTDQQKAMARQVGSKLMDGFNRDAINETSVRLVGFEIAKVENYWPARRSIIRTPKGEALRPALNLIENMGILKERVGIGNPMRLLGFFETTHASNKNVSTYIGLAEPLREAKAVLSTDVLAEMEDSGRRAEKDRMLKHIEKIEGQLVPVFETEIQEIVAKTIGGFAKSKLFLRAKLAARQQISELLIAAYVDPKYMTAFRGLSKKQLIEEIKLLSPQMIARILGFQFDRDIGDAFQQNDLLNYLTGDLSLIDKTGLGLRYFDTNAIVDIYRAVKVEVADKNPGVDINSEEGKALLKDRFEWVVRHTQPVWHVKDRSLIGASRDPLVRIFSMFMSQREQMVRMVNNGISDFANSEKTGQDAFRLGRTLGAVSFNLFMFSLYNFAWAVLVKKKKRDVWDFLRDSMKDIIGLPFFGKYFAEGFGISFDIVADKPVFRDRFPEDPFEGVVSNILIDGLVGFTKAGVDFVSGEKYQRGPHKGELKWKIELLVAMDSVIDAFASIRGLPYYGAKELGEIAKAQVPKE</sequence>
<organism evidence="2">
    <name type="scientific">marine sediment metagenome</name>
    <dbReference type="NCBI Taxonomy" id="412755"/>
    <lineage>
        <taxon>unclassified sequences</taxon>
        <taxon>metagenomes</taxon>
        <taxon>ecological metagenomes</taxon>
    </lineage>
</organism>